<evidence type="ECO:0000259" key="1">
    <source>
        <dbReference type="Pfam" id="PF20155"/>
    </source>
</evidence>
<dbReference type="STRING" id="91360.SAMN05660330_01437"/>
<evidence type="ECO:0000313" key="2">
    <source>
        <dbReference type="EMBL" id="SDO95936.1"/>
    </source>
</evidence>
<sequence length="1027" mass="108717">MAQLKVDLVVDDKGKLVITGFGKEVDRVMYSSRAAVADFGRQVAIGGAALTAFVAAGGYAVSQFTKVADTYSLIESRLKLVTDGTEQLNRVQEKLYQSAQDTYQGYEATAGLYTGLARSTKELNISEERLLGITESLNKSMAVSGASQEAQANSMQQLNQAMFGGIVRAEEFNSVMDNTPRVLEAVADGMGVTMGELRQKMLDGKLTAELFLESFEKGAGRIDEEFSQLPLTVERATTYLGNVWESIIDGANDTSGATGSIAQSIKDLADTVEENKDGIISLFSNLIDASAWVIGAIANIAKSFEGWAAVVDGELGFFEFATMNAEELAVWLEKDRQGIVDLEKKIEELGRKRKEVAYSYALTSEARKAKQAELKAIDAQIAAHKLQIKVIKNLSQVVEEEYHDPWIQGAKEVVKGTEKVTYTQKQLNKFVKDGEKLGEDLWLVHDKGMKKANMRGIQLVGTMEELKEKTAKVDGALSEFFDDLDDGSYQATTSMSDDWEELSSSIETNFKTMVGDSLRGEFDSIGDAFKSLIDDMLSTFLGMVAEMMASEAWKWLTSWFTGDEYSFGGFSFGGGSGGGVGDLMSWGSALKTGVSKVGGWLGITSATSTAPAAIASTTPAYVAGGAPLASAPAYSLMPYSTTGTLAGAAGATGTATSVNAGTQLALAEGTYGSSLGGGGGAAMAGAGVAAAAVFGAKMIAEWGADGSLYDQLQQAAVGIQELQAAGVGDTLTRITGDTAENLDALADDFEAFTHVSANASGVMYLARESMDGLTTSVDSSVMVLNQATGEWVDQTSAFSAMMGSMSDALAGASEVSMDVVRATAHRIAAERGLPSLEDELAAAFMVNYGAATDLNQAMKMLAAGTASSADSISSSARRVASFRNFDVRVYNPMNEGRRADGGLLPRGYATFNDGGILQGGSGIRDDLYLGTINGQAQIAMGGEYIINTYSTAKHKQLLDYINADRYAGGGHVRSTAVPLSYGSYFPGGLDLETMLLQILTHVKKAADVLRRIEHTGLPVSSRVGVSG</sequence>
<accession>A0A1H0NTS6</accession>
<feature type="domain" description="Tape measure protein N-terminal" evidence="1">
    <location>
        <begin position="63"/>
        <end position="252"/>
    </location>
</feature>
<dbReference type="InterPro" id="IPR013491">
    <property type="entry name" value="Tape_meas_N"/>
</dbReference>
<proteinExistence type="predicted"/>
<dbReference type="AlphaFoldDB" id="A0A1H0NTS6"/>
<reference evidence="2 3" key="1">
    <citation type="submission" date="2016-10" db="EMBL/GenBank/DDBJ databases">
        <authorList>
            <person name="de Groot N.N."/>
        </authorList>
    </citation>
    <scope>NUCLEOTIDE SEQUENCE [LARGE SCALE GENOMIC DNA]</scope>
    <source>
        <strain evidence="2 3">DSM 12130</strain>
    </source>
</reference>
<dbReference type="Pfam" id="PF20155">
    <property type="entry name" value="TMP_3"/>
    <property type="match status" value="1"/>
</dbReference>
<protein>
    <submittedName>
        <fullName evidence="2">Tape measure domain-containing protein</fullName>
    </submittedName>
</protein>
<organism evidence="2 3">
    <name type="scientific">Desulforhopalus singaporensis</name>
    <dbReference type="NCBI Taxonomy" id="91360"/>
    <lineage>
        <taxon>Bacteria</taxon>
        <taxon>Pseudomonadati</taxon>
        <taxon>Thermodesulfobacteriota</taxon>
        <taxon>Desulfobulbia</taxon>
        <taxon>Desulfobulbales</taxon>
        <taxon>Desulfocapsaceae</taxon>
        <taxon>Desulforhopalus</taxon>
    </lineage>
</organism>
<evidence type="ECO:0000313" key="3">
    <source>
        <dbReference type="Proteomes" id="UP000199073"/>
    </source>
</evidence>
<name>A0A1H0NTS6_9BACT</name>
<dbReference type="RefSeq" id="WP_092221302.1">
    <property type="nucleotide sequence ID" value="NZ_FNJI01000008.1"/>
</dbReference>
<keyword evidence="3" id="KW-1185">Reference proteome</keyword>
<dbReference type="NCBIfam" id="TIGR02675">
    <property type="entry name" value="tape_meas_nterm"/>
    <property type="match status" value="1"/>
</dbReference>
<dbReference type="OrthoDB" id="5368703at2"/>
<dbReference type="EMBL" id="FNJI01000008">
    <property type="protein sequence ID" value="SDO95936.1"/>
    <property type="molecule type" value="Genomic_DNA"/>
</dbReference>
<dbReference type="Proteomes" id="UP000199073">
    <property type="component" value="Unassembled WGS sequence"/>
</dbReference>
<gene>
    <name evidence="2" type="ORF">SAMN05660330_01437</name>
</gene>